<dbReference type="EMBL" id="SKBQ01000085">
    <property type="protein sequence ID" value="TPX07787.1"/>
    <property type="molecule type" value="Genomic_DNA"/>
</dbReference>
<dbReference type="AlphaFoldDB" id="A0A507AL37"/>
<evidence type="ECO:0000256" key="1">
    <source>
        <dbReference type="ARBA" id="ARBA00038069"/>
    </source>
</evidence>
<comment type="similarity">
    <text evidence="1">Belongs to the protease inhibitor I9 family.</text>
</comment>
<dbReference type="SUPFAM" id="SSF54897">
    <property type="entry name" value="Protease propeptides/inhibitors"/>
    <property type="match status" value="1"/>
</dbReference>
<reference evidence="3 4" key="1">
    <citation type="submission" date="2019-06" db="EMBL/GenBank/DDBJ databases">
        <title>Draft genome sequence of the filamentous fungus Phialemoniopsis curvata isolated from diesel fuel.</title>
        <authorList>
            <person name="Varaljay V.A."/>
            <person name="Lyon W.J."/>
            <person name="Crouch A.L."/>
            <person name="Drake C.E."/>
            <person name="Hollomon J.M."/>
            <person name="Nadeau L.J."/>
            <person name="Nunn H.S."/>
            <person name="Stevenson B.S."/>
            <person name="Bojanowski C.L."/>
            <person name="Crookes-Goodson W.J."/>
        </authorList>
    </citation>
    <scope>NUCLEOTIDE SEQUENCE [LARGE SCALE GENOMIC DNA]</scope>
    <source>
        <strain evidence="3 4">D216</strain>
    </source>
</reference>
<dbReference type="RefSeq" id="XP_030989498.1">
    <property type="nucleotide sequence ID" value="XM_031133097.1"/>
</dbReference>
<dbReference type="InParanoid" id="A0A507AL37"/>
<keyword evidence="2" id="KW-0732">Signal</keyword>
<gene>
    <name evidence="3" type="ORF">E0L32_010474</name>
</gene>
<dbReference type="InterPro" id="IPR037045">
    <property type="entry name" value="S8pro/Inhibitor_I9_sf"/>
</dbReference>
<dbReference type="Proteomes" id="UP000319257">
    <property type="component" value="Unassembled WGS sequence"/>
</dbReference>
<dbReference type="OrthoDB" id="3888684at2759"/>
<sequence>MKLIAFLLAFLSVFSAALAVDVQKQVIITYPENTPNHVLDEAKGAILDAGGVILHEYKLIKGFAVKAGEKVLDTVQTMGSQYNALIEEDQVVSSS</sequence>
<accession>A0A507AL37</accession>
<dbReference type="PANTHER" id="PTHR28288:SF1">
    <property type="entry name" value="INHIBITOR I9 DOMAIN-CONTAINING PROTEIN"/>
    <property type="match status" value="1"/>
</dbReference>
<name>A0A507AL37_9PEZI</name>
<keyword evidence="4" id="KW-1185">Reference proteome</keyword>
<protein>
    <submittedName>
        <fullName evidence="3">Uncharacterized protein</fullName>
    </submittedName>
</protein>
<dbReference type="FunCoup" id="A0A507AL37">
    <property type="interactions" value="20"/>
</dbReference>
<dbReference type="Gene3D" id="3.30.70.80">
    <property type="entry name" value="Peptidase S8 propeptide/proteinase inhibitor I9"/>
    <property type="match status" value="1"/>
</dbReference>
<dbReference type="FunFam" id="3.30.70.80:FF:000005">
    <property type="entry name" value="Proteinase inhibitor I2B"/>
    <property type="match status" value="1"/>
</dbReference>
<proteinExistence type="inferred from homology"/>
<dbReference type="InterPro" id="IPR052471">
    <property type="entry name" value="PBI_I9"/>
</dbReference>
<feature type="chain" id="PRO_5021191790" evidence="2">
    <location>
        <begin position="20"/>
        <end position="95"/>
    </location>
</feature>
<evidence type="ECO:0000313" key="4">
    <source>
        <dbReference type="Proteomes" id="UP000319257"/>
    </source>
</evidence>
<evidence type="ECO:0000256" key="2">
    <source>
        <dbReference type="SAM" id="SignalP"/>
    </source>
</evidence>
<dbReference type="GO" id="GO:0004866">
    <property type="term" value="F:endopeptidase inhibitor activity"/>
    <property type="evidence" value="ECO:0007669"/>
    <property type="project" value="TreeGrafter"/>
</dbReference>
<feature type="signal peptide" evidence="2">
    <location>
        <begin position="1"/>
        <end position="19"/>
    </location>
</feature>
<dbReference type="GO" id="GO:0042144">
    <property type="term" value="P:vacuole fusion, non-autophagic"/>
    <property type="evidence" value="ECO:0007669"/>
    <property type="project" value="TreeGrafter"/>
</dbReference>
<evidence type="ECO:0000313" key="3">
    <source>
        <dbReference type="EMBL" id="TPX07787.1"/>
    </source>
</evidence>
<comment type="caution">
    <text evidence="3">The sequence shown here is derived from an EMBL/GenBank/DDBJ whole genome shotgun (WGS) entry which is preliminary data.</text>
</comment>
<organism evidence="3 4">
    <name type="scientific">Thyridium curvatum</name>
    <dbReference type="NCBI Taxonomy" id="1093900"/>
    <lineage>
        <taxon>Eukaryota</taxon>
        <taxon>Fungi</taxon>
        <taxon>Dikarya</taxon>
        <taxon>Ascomycota</taxon>
        <taxon>Pezizomycotina</taxon>
        <taxon>Sordariomycetes</taxon>
        <taxon>Sordariomycetidae</taxon>
        <taxon>Thyridiales</taxon>
        <taxon>Thyridiaceae</taxon>
        <taxon>Thyridium</taxon>
    </lineage>
</organism>
<dbReference type="PANTHER" id="PTHR28288">
    <property type="entry name" value="PROTEASE B INHIBITOR 2"/>
    <property type="match status" value="1"/>
</dbReference>
<dbReference type="GeneID" id="41977921"/>